<organism evidence="2 3">
    <name type="scientific">Roseovarius lutimaris</name>
    <dbReference type="NCBI Taxonomy" id="1005928"/>
    <lineage>
        <taxon>Bacteria</taxon>
        <taxon>Pseudomonadati</taxon>
        <taxon>Pseudomonadota</taxon>
        <taxon>Alphaproteobacteria</taxon>
        <taxon>Rhodobacterales</taxon>
        <taxon>Roseobacteraceae</taxon>
        <taxon>Roseovarius</taxon>
    </lineage>
</organism>
<dbReference type="OrthoDB" id="9763471at2"/>
<gene>
    <name evidence="2" type="ORF">SAMN04487859_11889</name>
</gene>
<dbReference type="STRING" id="1005928.SAMN04487859_11889"/>
<dbReference type="AlphaFoldDB" id="A0A1I5F673"/>
<sequence>MAGQDKQQLHGSNRSVNIAEALSARVKDPLWFLARQWQTGEFEAENGGALADVEVQSRHFPVTVLARDGKAQAIDRKQPLEPFVEGETGEDGDAPAWKSEALEYEFGLETTGHRLTATAYSGFQLDWYQFDLVEKLKNAEPVHDDPRTYVPTQMTFRGAPDPRWWKIEDAGAYFDTPREAEPSILSTLLPEFFYTDINNWYMIPAPMPSGSVREITSLKVTDSFGVTTTLKPIKDKAWKVFALDQVTGDDGLSGASIFAPNIALDVLYNDVLEDVRFVRDEQANLVWAWEHAYTTRDGETILNGDAQTDADTQAEGDEEAAGFRLMSEMPANWIPYVPVQINLTPTNGEIFLRRGRTDPDASRENPQYRSKIVDESIRLMEEEVPRTGLRVRRIRKFASGAGEADNHFWVGRHKDSGRGHAGPGLQFDYIEGEDEP</sequence>
<protein>
    <submittedName>
        <fullName evidence="2">Uncharacterized protein</fullName>
    </submittedName>
</protein>
<evidence type="ECO:0000313" key="3">
    <source>
        <dbReference type="Proteomes" id="UP000198599"/>
    </source>
</evidence>
<name>A0A1I5F673_9RHOB</name>
<proteinExistence type="predicted"/>
<dbReference type="EMBL" id="FOVP01000018">
    <property type="protein sequence ID" value="SFO19116.1"/>
    <property type="molecule type" value="Genomic_DNA"/>
</dbReference>
<feature type="region of interest" description="Disordered" evidence="1">
    <location>
        <begin position="413"/>
        <end position="436"/>
    </location>
</feature>
<evidence type="ECO:0000313" key="2">
    <source>
        <dbReference type="EMBL" id="SFO19116.1"/>
    </source>
</evidence>
<dbReference type="Proteomes" id="UP000198599">
    <property type="component" value="Unassembled WGS sequence"/>
</dbReference>
<dbReference type="RefSeq" id="WP_092840952.1">
    <property type="nucleotide sequence ID" value="NZ_FOVP01000018.1"/>
</dbReference>
<accession>A0A1I5F673</accession>
<keyword evidence="3" id="KW-1185">Reference proteome</keyword>
<evidence type="ECO:0000256" key="1">
    <source>
        <dbReference type="SAM" id="MobiDB-lite"/>
    </source>
</evidence>
<reference evidence="3" key="1">
    <citation type="submission" date="2016-10" db="EMBL/GenBank/DDBJ databases">
        <authorList>
            <person name="Varghese N."/>
            <person name="Submissions S."/>
        </authorList>
    </citation>
    <scope>NUCLEOTIDE SEQUENCE [LARGE SCALE GENOMIC DNA]</scope>
    <source>
        <strain evidence="3">DSM 28463</strain>
    </source>
</reference>